<dbReference type="InterPro" id="IPR000536">
    <property type="entry name" value="Nucl_hrmn_rcpt_lig-bd"/>
</dbReference>
<dbReference type="AlphaFoldDB" id="A0A913XK15"/>
<name>A0A913XK15_EXADI</name>
<accession>A0A913XK15</accession>
<feature type="domain" description="NR LBD" evidence="13">
    <location>
        <begin position="127"/>
        <end position="344"/>
    </location>
</feature>
<dbReference type="GO" id="GO:0008270">
    <property type="term" value="F:zinc ion binding"/>
    <property type="evidence" value="ECO:0007669"/>
    <property type="project" value="UniProtKB-KW"/>
</dbReference>
<dbReference type="InterPro" id="IPR035500">
    <property type="entry name" value="NHR-like_dom_sf"/>
</dbReference>
<organism evidence="14 15">
    <name type="scientific">Exaiptasia diaphana</name>
    <name type="common">Tropical sea anemone</name>
    <name type="synonym">Aiptasia pulchella</name>
    <dbReference type="NCBI Taxonomy" id="2652724"/>
    <lineage>
        <taxon>Eukaryota</taxon>
        <taxon>Metazoa</taxon>
        <taxon>Cnidaria</taxon>
        <taxon>Anthozoa</taxon>
        <taxon>Hexacorallia</taxon>
        <taxon>Actiniaria</taxon>
        <taxon>Aiptasiidae</taxon>
        <taxon>Exaiptasia</taxon>
    </lineage>
</organism>
<dbReference type="PROSITE" id="PS51030">
    <property type="entry name" value="NUCLEAR_REC_DBD_2"/>
    <property type="match status" value="1"/>
</dbReference>
<dbReference type="PRINTS" id="PR00545">
    <property type="entry name" value="RETINOIDXR"/>
</dbReference>
<evidence type="ECO:0000256" key="3">
    <source>
        <dbReference type="ARBA" id="ARBA00022833"/>
    </source>
</evidence>
<evidence type="ECO:0000256" key="1">
    <source>
        <dbReference type="ARBA" id="ARBA00022723"/>
    </source>
</evidence>
<dbReference type="GO" id="GO:0043565">
    <property type="term" value="F:sequence-specific DNA binding"/>
    <property type="evidence" value="ECO:0007669"/>
    <property type="project" value="InterPro"/>
</dbReference>
<dbReference type="InterPro" id="IPR050274">
    <property type="entry name" value="Nuclear_hormone_rcpt_NR2"/>
</dbReference>
<evidence type="ECO:0000256" key="11">
    <source>
        <dbReference type="SAM" id="MobiDB-lite"/>
    </source>
</evidence>
<dbReference type="InterPro" id="IPR001628">
    <property type="entry name" value="Znf_hrmn_rcpt"/>
</dbReference>
<keyword evidence="10" id="KW-0175">Coiled coil</keyword>
<dbReference type="Gene3D" id="1.10.565.10">
    <property type="entry name" value="Retinoid X Receptor"/>
    <property type="match status" value="1"/>
</dbReference>
<dbReference type="InterPro" id="IPR000003">
    <property type="entry name" value="Retinoid-X_rcpt/HNF4"/>
</dbReference>
<feature type="region of interest" description="Disordered" evidence="11">
    <location>
        <begin position="128"/>
        <end position="153"/>
    </location>
</feature>
<evidence type="ECO:0000313" key="14">
    <source>
        <dbReference type="EnsemblMetazoa" id="XP_020905543.1"/>
    </source>
</evidence>
<keyword evidence="15" id="KW-1185">Reference proteome</keyword>
<dbReference type="GO" id="GO:0005634">
    <property type="term" value="C:nucleus"/>
    <property type="evidence" value="ECO:0007669"/>
    <property type="project" value="UniProtKB-SubCell"/>
</dbReference>
<feature type="domain" description="Nuclear receptor" evidence="12">
    <location>
        <begin position="1"/>
        <end position="76"/>
    </location>
</feature>
<evidence type="ECO:0000259" key="13">
    <source>
        <dbReference type="PROSITE" id="PS51843"/>
    </source>
</evidence>
<comment type="subcellular location">
    <subcellularLocation>
        <location evidence="9">Nucleus</location>
    </subcellularLocation>
</comment>
<dbReference type="CDD" id="cd06916">
    <property type="entry name" value="NR_DBD_like"/>
    <property type="match status" value="1"/>
</dbReference>
<dbReference type="SMART" id="SM00399">
    <property type="entry name" value="ZnF_C4"/>
    <property type="match status" value="1"/>
</dbReference>
<evidence type="ECO:0000259" key="12">
    <source>
        <dbReference type="PROSITE" id="PS51030"/>
    </source>
</evidence>
<dbReference type="PRINTS" id="PR00398">
    <property type="entry name" value="STRDHORMONER"/>
</dbReference>
<dbReference type="OrthoDB" id="5873264at2759"/>
<feature type="compositionally biased region" description="Polar residues" evidence="11">
    <location>
        <begin position="130"/>
        <end position="151"/>
    </location>
</feature>
<keyword evidence="4 9" id="KW-0805">Transcription regulation</keyword>
<keyword evidence="6 9" id="KW-0804">Transcription</keyword>
<keyword evidence="1 9" id="KW-0479">Metal-binding</keyword>
<dbReference type="InterPro" id="IPR001723">
    <property type="entry name" value="Nuclear_hrmn_rcpt"/>
</dbReference>
<dbReference type="SUPFAM" id="SSF57716">
    <property type="entry name" value="Glucocorticoid receptor-like (DNA-binding domain)"/>
    <property type="match status" value="1"/>
</dbReference>
<evidence type="ECO:0000256" key="4">
    <source>
        <dbReference type="ARBA" id="ARBA00023015"/>
    </source>
</evidence>
<dbReference type="PROSITE" id="PS51843">
    <property type="entry name" value="NR_LBD"/>
    <property type="match status" value="1"/>
</dbReference>
<dbReference type="PANTHER" id="PTHR24083">
    <property type="entry name" value="NUCLEAR HORMONE RECEPTOR"/>
    <property type="match status" value="1"/>
</dbReference>
<dbReference type="Proteomes" id="UP000887567">
    <property type="component" value="Unplaced"/>
</dbReference>
<proteinExistence type="inferred from homology"/>
<dbReference type="InterPro" id="IPR013088">
    <property type="entry name" value="Znf_NHR/GATA"/>
</dbReference>
<feature type="coiled-coil region" evidence="10">
    <location>
        <begin position="72"/>
        <end position="99"/>
    </location>
</feature>
<evidence type="ECO:0000256" key="7">
    <source>
        <dbReference type="ARBA" id="ARBA00023170"/>
    </source>
</evidence>
<evidence type="ECO:0000256" key="10">
    <source>
        <dbReference type="SAM" id="Coils"/>
    </source>
</evidence>
<keyword evidence="2 9" id="KW-0863">Zinc-finger</keyword>
<keyword evidence="3 9" id="KW-0862">Zinc</keyword>
<dbReference type="GO" id="GO:0003707">
    <property type="term" value="F:nuclear steroid receptor activity"/>
    <property type="evidence" value="ECO:0007669"/>
    <property type="project" value="InterPro"/>
</dbReference>
<sequence length="351" mass="40501">MEICTVCGDHSTGRHYGANTCEGCKLFFKRSIKKRLYYSCRLAGCCPVSKRYRNSCQYCRMRKCLAVGMKREAVQQTRLQDYEKQRKRQKRQHQKGEIRKETDFASLSDFVFHLQAVEPYCSSRLEKETSSTSSNIKMNTSSKAHSSNGRPSSEKTREMAARLLFMTVHWAKKVKHFSELSHFDQVTLLRENWCKVFIINLAQWAMPQFELAPLVDDATEKIPNGHLDKVLKNMGKLNEIVFKLVQLRMDRAEFSLLKALALFNPDTEHLADTVQIQAIQNKTQNALEEYIRMYHHVPNRFGQTLLRLVALGSVESRIIEHVFFNELLGGASIYTLVDGILRTKDIHGNSE</sequence>
<dbReference type="PRINTS" id="PR00047">
    <property type="entry name" value="STROIDFINGER"/>
</dbReference>
<evidence type="ECO:0000256" key="9">
    <source>
        <dbReference type="RuleBase" id="RU004334"/>
    </source>
</evidence>
<keyword evidence="5 9" id="KW-0238">DNA-binding</keyword>
<dbReference type="RefSeq" id="XP_020905543.1">
    <property type="nucleotide sequence ID" value="XM_021049884.2"/>
</dbReference>
<dbReference type="EnsemblMetazoa" id="XM_021049884.2">
    <property type="protein sequence ID" value="XP_020905543.1"/>
    <property type="gene ID" value="LOC110243748"/>
</dbReference>
<dbReference type="Pfam" id="PF00105">
    <property type="entry name" value="zf-C4"/>
    <property type="match status" value="1"/>
</dbReference>
<dbReference type="OMA" id="GRHYGAN"/>
<reference evidence="14" key="1">
    <citation type="submission" date="2022-11" db="UniProtKB">
        <authorList>
            <consortium name="EnsemblMetazoa"/>
        </authorList>
    </citation>
    <scope>IDENTIFICATION</scope>
</reference>
<dbReference type="SMART" id="SM00430">
    <property type="entry name" value="HOLI"/>
    <property type="match status" value="1"/>
</dbReference>
<evidence type="ECO:0000256" key="2">
    <source>
        <dbReference type="ARBA" id="ARBA00022771"/>
    </source>
</evidence>
<keyword evidence="8 9" id="KW-0539">Nucleus</keyword>
<dbReference type="Pfam" id="PF00104">
    <property type="entry name" value="Hormone_recep"/>
    <property type="match status" value="1"/>
</dbReference>
<dbReference type="Gene3D" id="3.30.50.10">
    <property type="entry name" value="Erythroid Transcription Factor GATA-1, subunit A"/>
    <property type="match status" value="1"/>
</dbReference>
<evidence type="ECO:0000256" key="5">
    <source>
        <dbReference type="ARBA" id="ARBA00023125"/>
    </source>
</evidence>
<evidence type="ECO:0000256" key="8">
    <source>
        <dbReference type="ARBA" id="ARBA00023242"/>
    </source>
</evidence>
<evidence type="ECO:0000313" key="15">
    <source>
        <dbReference type="Proteomes" id="UP000887567"/>
    </source>
</evidence>
<dbReference type="PROSITE" id="PS00031">
    <property type="entry name" value="NUCLEAR_REC_DBD_1"/>
    <property type="match status" value="1"/>
</dbReference>
<dbReference type="KEGG" id="epa:110243748"/>
<evidence type="ECO:0000256" key="6">
    <source>
        <dbReference type="ARBA" id="ARBA00023163"/>
    </source>
</evidence>
<comment type="similarity">
    <text evidence="9">Belongs to the nuclear hormone receptor family.</text>
</comment>
<protein>
    <submittedName>
        <fullName evidence="14">Uncharacterized protein</fullName>
    </submittedName>
</protein>
<dbReference type="GeneID" id="110243748"/>
<keyword evidence="7 9" id="KW-0675">Receptor</keyword>
<dbReference type="SUPFAM" id="SSF48508">
    <property type="entry name" value="Nuclear receptor ligand-binding domain"/>
    <property type="match status" value="1"/>
</dbReference>